<gene>
    <name evidence="10" type="primary">murJ</name>
    <name evidence="10" type="ORF">GCM10009784_10320</name>
</gene>
<feature type="transmembrane region" description="Helical" evidence="9">
    <location>
        <begin position="491"/>
        <end position="512"/>
    </location>
</feature>
<feature type="transmembrane region" description="Helical" evidence="9">
    <location>
        <begin position="153"/>
        <end position="174"/>
    </location>
</feature>
<feature type="transmembrane region" description="Helical" evidence="9">
    <location>
        <begin position="402"/>
        <end position="421"/>
    </location>
</feature>
<feature type="transmembrane region" description="Helical" evidence="9">
    <location>
        <begin position="66"/>
        <end position="86"/>
    </location>
</feature>
<keyword evidence="6 9" id="KW-1133">Transmembrane helix</keyword>
<evidence type="ECO:0000256" key="5">
    <source>
        <dbReference type="ARBA" id="ARBA00022984"/>
    </source>
</evidence>
<keyword evidence="11" id="KW-1185">Reference proteome</keyword>
<dbReference type="PRINTS" id="PR01806">
    <property type="entry name" value="VIRFACTRMVIN"/>
</dbReference>
<comment type="similarity">
    <text evidence="8">Belongs to the MurJ/MviN family.</text>
</comment>
<feature type="transmembrane region" description="Helical" evidence="9">
    <location>
        <begin position="369"/>
        <end position="390"/>
    </location>
</feature>
<reference evidence="11" key="1">
    <citation type="journal article" date="2019" name="Int. J. Syst. Evol. Microbiol.">
        <title>The Global Catalogue of Microorganisms (GCM) 10K type strain sequencing project: providing services to taxonomists for standard genome sequencing and annotation.</title>
        <authorList>
            <consortium name="The Broad Institute Genomics Platform"/>
            <consortium name="The Broad Institute Genome Sequencing Center for Infectious Disease"/>
            <person name="Wu L."/>
            <person name="Ma J."/>
        </authorList>
    </citation>
    <scope>NUCLEOTIDE SEQUENCE [LARGE SCALE GENOMIC DNA]</scope>
    <source>
        <strain evidence="11">JCM 14917</strain>
    </source>
</reference>
<keyword evidence="5 8" id="KW-0573">Peptidoglycan synthesis</keyword>
<feature type="transmembrane region" description="Helical" evidence="9">
    <location>
        <begin position="208"/>
        <end position="230"/>
    </location>
</feature>
<dbReference type="PIRSF" id="PIRSF002869">
    <property type="entry name" value="MviN"/>
    <property type="match status" value="1"/>
</dbReference>
<organism evidence="10 11">
    <name type="scientific">Arthrobacter parietis</name>
    <dbReference type="NCBI Taxonomy" id="271434"/>
    <lineage>
        <taxon>Bacteria</taxon>
        <taxon>Bacillati</taxon>
        <taxon>Actinomycetota</taxon>
        <taxon>Actinomycetes</taxon>
        <taxon>Micrococcales</taxon>
        <taxon>Micrococcaceae</taxon>
        <taxon>Arthrobacter</taxon>
    </lineage>
</organism>
<dbReference type="CDD" id="cd13123">
    <property type="entry name" value="MATE_MurJ_like"/>
    <property type="match status" value="1"/>
</dbReference>
<comment type="function">
    <text evidence="8">Involved in peptidoglycan biosynthesis. Transports lipid-linked peptidoglycan precursors from the inner to the outer leaflet of the cytoplasmic membrane.</text>
</comment>
<evidence type="ECO:0000256" key="7">
    <source>
        <dbReference type="ARBA" id="ARBA00023136"/>
    </source>
</evidence>
<feature type="transmembrane region" description="Helical" evidence="9">
    <location>
        <begin position="461"/>
        <end position="485"/>
    </location>
</feature>
<dbReference type="PANTHER" id="PTHR47019">
    <property type="entry name" value="LIPID II FLIPPASE MURJ"/>
    <property type="match status" value="1"/>
</dbReference>
<comment type="caution">
    <text evidence="10">The sequence shown here is derived from an EMBL/GenBank/DDBJ whole genome shotgun (WGS) entry which is preliminary data.</text>
</comment>
<evidence type="ECO:0000256" key="9">
    <source>
        <dbReference type="SAM" id="Phobius"/>
    </source>
</evidence>
<dbReference type="InterPro" id="IPR051050">
    <property type="entry name" value="Lipid_II_flippase_MurJ/MviN"/>
</dbReference>
<evidence type="ECO:0000256" key="6">
    <source>
        <dbReference type="ARBA" id="ARBA00022989"/>
    </source>
</evidence>
<evidence type="ECO:0000256" key="2">
    <source>
        <dbReference type="ARBA" id="ARBA00022475"/>
    </source>
</evidence>
<keyword evidence="7 8" id="KW-0472">Membrane</keyword>
<proteinExistence type="inferred from homology"/>
<feature type="transmembrane region" description="Helical" evidence="9">
    <location>
        <begin position="181"/>
        <end position="202"/>
    </location>
</feature>
<evidence type="ECO:0000313" key="10">
    <source>
        <dbReference type="EMBL" id="GAA2173955.1"/>
    </source>
</evidence>
<dbReference type="InterPro" id="IPR004268">
    <property type="entry name" value="MurJ"/>
</dbReference>
<keyword evidence="8" id="KW-0813">Transport</keyword>
<name>A0ABP5MH19_9MICC</name>
<accession>A0ABP5MH19</accession>
<feature type="transmembrane region" description="Helical" evidence="9">
    <location>
        <begin position="112"/>
        <end position="133"/>
    </location>
</feature>
<dbReference type="Pfam" id="PF03023">
    <property type="entry name" value="MurJ"/>
    <property type="match status" value="1"/>
</dbReference>
<keyword evidence="4 8" id="KW-0133">Cell shape</keyword>
<keyword evidence="3 9" id="KW-0812">Transmembrane</keyword>
<keyword evidence="8" id="KW-0961">Cell wall biogenesis/degradation</keyword>
<dbReference type="EMBL" id="BAAAON010000001">
    <property type="protein sequence ID" value="GAA2173955.1"/>
    <property type="molecule type" value="Genomic_DNA"/>
</dbReference>
<dbReference type="NCBIfam" id="TIGR01695">
    <property type="entry name" value="murJ_mviN"/>
    <property type="match status" value="1"/>
</dbReference>
<evidence type="ECO:0000256" key="3">
    <source>
        <dbReference type="ARBA" id="ARBA00022692"/>
    </source>
</evidence>
<protein>
    <recommendedName>
        <fullName evidence="8">Lipid II flippase</fullName>
    </recommendedName>
</protein>
<evidence type="ECO:0000313" key="11">
    <source>
        <dbReference type="Proteomes" id="UP001500974"/>
    </source>
</evidence>
<evidence type="ECO:0000256" key="4">
    <source>
        <dbReference type="ARBA" id="ARBA00022960"/>
    </source>
</evidence>
<comment type="subcellular location">
    <subcellularLocation>
        <location evidence="1">Cell membrane</location>
        <topology evidence="1">Multi-pass membrane protein</topology>
    </subcellularLocation>
</comment>
<feature type="transmembrane region" description="Helical" evidence="9">
    <location>
        <begin position="32"/>
        <end position="60"/>
    </location>
</feature>
<keyword evidence="2 8" id="KW-1003">Cell membrane</keyword>
<feature type="transmembrane region" description="Helical" evidence="9">
    <location>
        <begin position="427"/>
        <end position="449"/>
    </location>
</feature>
<evidence type="ECO:0000256" key="1">
    <source>
        <dbReference type="ARBA" id="ARBA00004651"/>
    </source>
</evidence>
<dbReference type="Proteomes" id="UP001500974">
    <property type="component" value="Unassembled WGS sequence"/>
</dbReference>
<dbReference type="PANTHER" id="PTHR47019:SF1">
    <property type="entry name" value="LIPID II FLIPPASE MURJ"/>
    <property type="match status" value="1"/>
</dbReference>
<feature type="transmembrane region" description="Helical" evidence="9">
    <location>
        <begin position="330"/>
        <end position="349"/>
    </location>
</feature>
<sequence>MHGTGVDAALHRADRIAWDPVARPGGKSISRVAVLVTGLTAVSTLLGFLRDVVIAAVFGAGAELDAYLVAQGLMNIVLGLVAYAMARSATPAVSREAAAEDNGCKGHTGFDVAFTLTMVVLGIGGVVMAIFAGPVASLLAPGFDAETTAAAATLTRIVLVATVLVAGTDLLAALAQSHGRFAWASLQGVPFNLIMIAAAGLFGPRYGIAALAVGFVVGSGARLLLQLPPLRSLGTRVRPRLQLKDPGFREIAVLVPAMLVGSAVGNVNTLVDRAVGSTLEEGAITALSYGWRLVNLPEQLLIASLLVPLYPAISASVRDLTELRRLVNRGLSVTVTILVPLCVVLAVAAEPLVEVAFGRGAFSPEDIEATATAVLWYAPALLALGIRQVVVSTAYALGDARAPVVISVLAMVVNVVGDILLAPVMGVAGIALATSASLVLAAVANAWLLRSRHDGVNLREAFVLLLRAALLAAVAGAVGVVLASLVAGPALMTSVVVVFGVCGTYALGLVVLRAPEGRVPLDMLRAARRR</sequence>
<evidence type="ECO:0000256" key="8">
    <source>
        <dbReference type="PIRNR" id="PIRNR002869"/>
    </source>
</evidence>